<keyword evidence="1 6" id="KW-0328">Glycosyltransferase</keyword>
<accession>A0ABD2WR90</accession>
<dbReference type="GO" id="GO:0016779">
    <property type="term" value="F:nucleotidyltransferase activity"/>
    <property type="evidence" value="ECO:0007669"/>
    <property type="project" value="UniProtKB-KW"/>
</dbReference>
<sequence>MYEGDAPPTDMTCLENKAPVADKCMDIKDNNDPSTSAKAGQAEFEVVSAPANVDALINQEDAERKILSLKYVLEKDIRAADLKWSLFVAACHTYRFDTCLRPFPPMYIKNETKDIDALRKAVEFVPPMTVVIQQLKQPNIYKNKGPTIELLYWVLVKLKDLHIRSINKDCYESVLKRVGSQLPAAEPNLIFQVASARQSTSEEKWRELATGHSTFYAYHGSRLENFHSIIHYGLQQHLCKKSLFGKGIYLSKELGVSLPYSPSGHSWGASILGSTLSCVALCEVINHPDVKIGDTDDAARNLAPESVGGKIPNKYCLVLNNELVRIRYLLVYSEEFGRARAARNSGMVGWLRQHKLLTFMFGYIVLLASVGLTHNRNVERYFKLLMRKFGLD</sequence>
<proteinExistence type="inferred from homology"/>
<dbReference type="EMBL" id="JBJJXI010000082">
    <property type="protein sequence ID" value="KAL3395454.1"/>
    <property type="molecule type" value="Genomic_DNA"/>
</dbReference>
<dbReference type="InterPro" id="IPR041400">
    <property type="entry name" value="PARP16_N"/>
</dbReference>
<evidence type="ECO:0000256" key="4">
    <source>
        <dbReference type="ARBA" id="ARBA00023027"/>
    </source>
</evidence>
<name>A0ABD2WR90_9HYME</name>
<keyword evidence="7" id="KW-0812">Transmembrane</keyword>
<evidence type="ECO:0000313" key="10">
    <source>
        <dbReference type="Proteomes" id="UP001627154"/>
    </source>
</evidence>
<dbReference type="PROSITE" id="PS51059">
    <property type="entry name" value="PARP_CATALYTIC"/>
    <property type="match status" value="1"/>
</dbReference>
<organism evidence="9 10">
    <name type="scientific">Trichogramma kaykai</name>
    <dbReference type="NCBI Taxonomy" id="54128"/>
    <lineage>
        <taxon>Eukaryota</taxon>
        <taxon>Metazoa</taxon>
        <taxon>Ecdysozoa</taxon>
        <taxon>Arthropoda</taxon>
        <taxon>Hexapoda</taxon>
        <taxon>Insecta</taxon>
        <taxon>Pterygota</taxon>
        <taxon>Neoptera</taxon>
        <taxon>Endopterygota</taxon>
        <taxon>Hymenoptera</taxon>
        <taxon>Apocrita</taxon>
        <taxon>Proctotrupomorpha</taxon>
        <taxon>Chalcidoidea</taxon>
        <taxon>Trichogrammatidae</taxon>
        <taxon>Trichogramma</taxon>
    </lineage>
</organism>
<protein>
    <recommendedName>
        <fullName evidence="6">Poly [ADP-ribose] polymerase</fullName>
        <shortName evidence="6">PARP</shortName>
        <ecNumber evidence="6">2.4.2.-</ecNumber>
    </recommendedName>
</protein>
<reference evidence="9 10" key="1">
    <citation type="journal article" date="2024" name="bioRxiv">
        <title>A reference genome for Trichogramma kaykai: A tiny desert-dwelling parasitoid wasp with competing sex-ratio distorters.</title>
        <authorList>
            <person name="Culotta J."/>
            <person name="Lindsey A.R."/>
        </authorList>
    </citation>
    <scope>NUCLEOTIDE SEQUENCE [LARGE SCALE GENOMIC DNA]</scope>
    <source>
        <strain evidence="9 10">KSX58</strain>
    </source>
</reference>
<dbReference type="Pfam" id="PF18084">
    <property type="entry name" value="ARTD15_N"/>
    <property type="match status" value="1"/>
</dbReference>
<keyword evidence="10" id="KW-1185">Reference proteome</keyword>
<feature type="domain" description="PARP catalytic" evidence="8">
    <location>
        <begin position="149"/>
        <end position="341"/>
    </location>
</feature>
<keyword evidence="7" id="KW-0472">Membrane</keyword>
<dbReference type="Gene3D" id="3.90.228.10">
    <property type="match status" value="1"/>
</dbReference>
<dbReference type="EC" id="2.4.2.-" evidence="6"/>
<evidence type="ECO:0000259" key="8">
    <source>
        <dbReference type="PROSITE" id="PS51059"/>
    </source>
</evidence>
<dbReference type="AlphaFoldDB" id="A0ABD2WR90"/>
<dbReference type="InterPro" id="IPR012317">
    <property type="entry name" value="Poly(ADP-ribose)pol_cat_dom"/>
</dbReference>
<comment type="caution">
    <text evidence="9">The sequence shown here is derived from an EMBL/GenBank/DDBJ whole genome shotgun (WGS) entry which is preliminary data.</text>
</comment>
<evidence type="ECO:0000256" key="7">
    <source>
        <dbReference type="SAM" id="Phobius"/>
    </source>
</evidence>
<comment type="similarity">
    <text evidence="5">Belongs to the ARTD/PARP family.</text>
</comment>
<keyword evidence="4 6" id="KW-0520">NAD</keyword>
<dbReference type="GO" id="GO:0003950">
    <property type="term" value="F:NAD+ poly-ADP-ribosyltransferase activity"/>
    <property type="evidence" value="ECO:0007669"/>
    <property type="project" value="UniProtKB-UniRule"/>
</dbReference>
<keyword evidence="2 6" id="KW-0808">Transferase</keyword>
<dbReference type="SUPFAM" id="SSF56399">
    <property type="entry name" value="ADP-ribosylation"/>
    <property type="match status" value="1"/>
</dbReference>
<evidence type="ECO:0000256" key="6">
    <source>
        <dbReference type="RuleBase" id="RU362114"/>
    </source>
</evidence>
<evidence type="ECO:0000256" key="5">
    <source>
        <dbReference type="ARBA" id="ARBA00024347"/>
    </source>
</evidence>
<dbReference type="InterPro" id="IPR051838">
    <property type="entry name" value="ARTD_PARP"/>
</dbReference>
<evidence type="ECO:0000313" key="9">
    <source>
        <dbReference type="EMBL" id="KAL3395454.1"/>
    </source>
</evidence>
<feature type="transmembrane region" description="Helical" evidence="7">
    <location>
        <begin position="356"/>
        <end position="373"/>
    </location>
</feature>
<keyword evidence="7" id="KW-1133">Transmembrane helix</keyword>
<gene>
    <name evidence="9" type="ORF">TKK_010553</name>
</gene>
<evidence type="ECO:0000256" key="3">
    <source>
        <dbReference type="ARBA" id="ARBA00022695"/>
    </source>
</evidence>
<evidence type="ECO:0000256" key="1">
    <source>
        <dbReference type="ARBA" id="ARBA00022676"/>
    </source>
</evidence>
<evidence type="ECO:0000256" key="2">
    <source>
        <dbReference type="ARBA" id="ARBA00022679"/>
    </source>
</evidence>
<keyword evidence="3" id="KW-0548">Nucleotidyltransferase</keyword>
<dbReference type="Proteomes" id="UP001627154">
    <property type="component" value="Unassembled WGS sequence"/>
</dbReference>
<dbReference type="PANTHER" id="PTHR21328">
    <property type="entry name" value="POLY ADP-RIBOSE POLYMERASE FAMILY, MEMBER PARP"/>
    <property type="match status" value="1"/>
</dbReference>
<dbReference type="Pfam" id="PF00644">
    <property type="entry name" value="PARP"/>
    <property type="match status" value="1"/>
</dbReference>